<accession>A0AAX4P905</accession>
<dbReference type="Proteomes" id="UP001472866">
    <property type="component" value="Chromosome 05"/>
</dbReference>
<dbReference type="CDD" id="cd06557">
    <property type="entry name" value="KPHMT-like"/>
    <property type="match status" value="1"/>
</dbReference>
<evidence type="ECO:0000256" key="4">
    <source>
        <dbReference type="ARBA" id="ARBA00022679"/>
    </source>
</evidence>
<comment type="function">
    <text evidence="6">Catalyzes the reversible reaction in which hydroxymethyl group from 5,10-methylenetetrahydrofolate is transferred onto alpha-ketoisovalerate to form ketopantoate.</text>
</comment>
<dbReference type="Pfam" id="PF02548">
    <property type="entry name" value="Pantoate_transf"/>
    <property type="match status" value="1"/>
</dbReference>
<sequence>MMVAGPWVGMASRALRRAAGLGAPSIARASTPSPAPLGLGRPLPVAAACFRERLSFETRSTPSDVARHSSSSSSAAAWDKLPEGSVYGTGSSPKSHAVKRVTTRSLSRKHAEGGKITVITAYDFPSARQVDTAGADVILVGDSAGMVVHGYDTTLPLTLDELLSHCRAVARGARRALCVGDLPFGTYESSVSRCVDASVRVLKEGVMDAVKIEGGNESKLELVRGVVSAGIAVMGHAGLTPQSISVLGGFRSLGRSAKEAEDVFDQALRLQDAGCFSLVLECIPSELAAAITQTLEIPTIGIGSGPATSGQVLVYHDMLGMLSHPHHESVTPAFAKRYASLGNIAHEALKEFCTEVEGGVFPSKDYSPYRIGPAQREILTKRLRARGLAEVADKLESFSIE</sequence>
<dbReference type="GO" id="GO:0000287">
    <property type="term" value="F:magnesium ion binding"/>
    <property type="evidence" value="ECO:0007669"/>
    <property type="project" value="TreeGrafter"/>
</dbReference>
<dbReference type="InterPro" id="IPR003700">
    <property type="entry name" value="Pantoate_hydroxy_MeTrfase"/>
</dbReference>
<evidence type="ECO:0000256" key="1">
    <source>
        <dbReference type="ARBA" id="ARBA00005033"/>
    </source>
</evidence>
<feature type="region of interest" description="Disordered" evidence="7">
    <location>
        <begin position="87"/>
        <end position="106"/>
    </location>
</feature>
<keyword evidence="6" id="KW-0566">Pantothenate biosynthesis</keyword>
<dbReference type="InterPro" id="IPR015813">
    <property type="entry name" value="Pyrv/PenolPyrv_kinase-like_dom"/>
</dbReference>
<name>A0AAX4P905_9CHLO</name>
<dbReference type="GO" id="GO:0015940">
    <property type="term" value="P:pantothenate biosynthetic process"/>
    <property type="evidence" value="ECO:0007669"/>
    <property type="project" value="UniProtKB-KW"/>
</dbReference>
<dbReference type="InterPro" id="IPR040442">
    <property type="entry name" value="Pyrv_kinase-like_dom_sf"/>
</dbReference>
<dbReference type="NCBIfam" id="TIGR00222">
    <property type="entry name" value="panB"/>
    <property type="match status" value="1"/>
</dbReference>
<feature type="compositionally biased region" description="Basic residues" evidence="7">
    <location>
        <begin position="96"/>
        <end position="106"/>
    </location>
</feature>
<comment type="similarity">
    <text evidence="2 6">Belongs to the PanB family.</text>
</comment>
<comment type="pathway">
    <text evidence="1 6">Cofactor biosynthesis; (R)-pantothenate biosynthesis; (R)-pantoate from 3-methyl-2-oxobutanoate: step 1/2.</text>
</comment>
<evidence type="ECO:0000256" key="6">
    <source>
        <dbReference type="RuleBase" id="RU362100"/>
    </source>
</evidence>
<evidence type="ECO:0000256" key="3">
    <source>
        <dbReference type="ARBA" id="ARBA00012618"/>
    </source>
</evidence>
<dbReference type="NCBIfam" id="NF001452">
    <property type="entry name" value="PRK00311.1"/>
    <property type="match status" value="1"/>
</dbReference>
<proteinExistence type="inferred from homology"/>
<dbReference type="PANTHER" id="PTHR20881:SF0">
    <property type="entry name" value="3-METHYL-2-OXOBUTANOATE HYDROXYMETHYLTRANSFERASE"/>
    <property type="match status" value="1"/>
</dbReference>
<evidence type="ECO:0000256" key="7">
    <source>
        <dbReference type="SAM" id="MobiDB-lite"/>
    </source>
</evidence>
<keyword evidence="9" id="KW-1185">Reference proteome</keyword>
<keyword evidence="4 6" id="KW-0808">Transferase</keyword>
<evidence type="ECO:0000313" key="8">
    <source>
        <dbReference type="EMBL" id="WZN62341.1"/>
    </source>
</evidence>
<dbReference type="FunFam" id="3.20.20.60:FF:000003">
    <property type="entry name" value="3-methyl-2-oxobutanoate hydroxymethyltransferase"/>
    <property type="match status" value="1"/>
</dbReference>
<gene>
    <name evidence="8" type="ORF">HKI87_05g38770</name>
</gene>
<dbReference type="Gene3D" id="3.20.20.60">
    <property type="entry name" value="Phosphoenolpyruvate-binding domains"/>
    <property type="match status" value="1"/>
</dbReference>
<dbReference type="EMBL" id="CP151505">
    <property type="protein sequence ID" value="WZN62341.1"/>
    <property type="molecule type" value="Genomic_DNA"/>
</dbReference>
<reference evidence="8 9" key="1">
    <citation type="submission" date="2024-03" db="EMBL/GenBank/DDBJ databases">
        <title>Complete genome sequence of the green alga Chloropicon roscoffensis RCC1871.</title>
        <authorList>
            <person name="Lemieux C."/>
            <person name="Pombert J.-F."/>
            <person name="Otis C."/>
            <person name="Turmel M."/>
        </authorList>
    </citation>
    <scope>NUCLEOTIDE SEQUENCE [LARGE SCALE GENOMIC DNA]</scope>
    <source>
        <strain evidence="8 9">RCC1871</strain>
    </source>
</reference>
<evidence type="ECO:0000313" key="9">
    <source>
        <dbReference type="Proteomes" id="UP001472866"/>
    </source>
</evidence>
<dbReference type="GO" id="GO:0003864">
    <property type="term" value="F:3-methyl-2-oxobutanoate hydroxymethyltransferase activity"/>
    <property type="evidence" value="ECO:0007669"/>
    <property type="project" value="UniProtKB-EC"/>
</dbReference>
<dbReference type="AlphaFoldDB" id="A0AAX4P905"/>
<dbReference type="SUPFAM" id="SSF51621">
    <property type="entry name" value="Phosphoenolpyruvate/pyruvate domain"/>
    <property type="match status" value="1"/>
</dbReference>
<dbReference type="EC" id="2.1.2.11" evidence="3 6"/>
<organism evidence="8 9">
    <name type="scientific">Chloropicon roscoffensis</name>
    <dbReference type="NCBI Taxonomy" id="1461544"/>
    <lineage>
        <taxon>Eukaryota</taxon>
        <taxon>Viridiplantae</taxon>
        <taxon>Chlorophyta</taxon>
        <taxon>Chloropicophyceae</taxon>
        <taxon>Chloropicales</taxon>
        <taxon>Chloropicaceae</taxon>
        <taxon>Chloropicon</taxon>
    </lineage>
</organism>
<dbReference type="HAMAP" id="MF_00156">
    <property type="entry name" value="PanB"/>
    <property type="match status" value="1"/>
</dbReference>
<evidence type="ECO:0000256" key="2">
    <source>
        <dbReference type="ARBA" id="ARBA00008676"/>
    </source>
</evidence>
<evidence type="ECO:0000256" key="5">
    <source>
        <dbReference type="ARBA" id="ARBA00049172"/>
    </source>
</evidence>
<protein>
    <recommendedName>
        <fullName evidence="3 6">3-methyl-2-oxobutanoate hydroxymethyltransferase</fullName>
        <ecNumber evidence="3 6">2.1.2.11</ecNumber>
    </recommendedName>
</protein>
<dbReference type="PANTHER" id="PTHR20881">
    <property type="entry name" value="3-METHYL-2-OXOBUTANOATE HYDROXYMETHYLTRANSFERASE"/>
    <property type="match status" value="1"/>
</dbReference>
<comment type="catalytic activity">
    <reaction evidence="5 6">
        <text>(6R)-5,10-methylene-5,6,7,8-tetrahydrofolate + 3-methyl-2-oxobutanoate + H2O = 2-dehydropantoate + (6S)-5,6,7,8-tetrahydrofolate</text>
        <dbReference type="Rhea" id="RHEA:11824"/>
        <dbReference type="ChEBI" id="CHEBI:11561"/>
        <dbReference type="ChEBI" id="CHEBI:11851"/>
        <dbReference type="ChEBI" id="CHEBI:15377"/>
        <dbReference type="ChEBI" id="CHEBI:15636"/>
        <dbReference type="ChEBI" id="CHEBI:57453"/>
        <dbReference type="EC" id="2.1.2.11"/>
    </reaction>
</comment>
<dbReference type="GO" id="GO:0005739">
    <property type="term" value="C:mitochondrion"/>
    <property type="evidence" value="ECO:0007669"/>
    <property type="project" value="TreeGrafter"/>
</dbReference>